<dbReference type="InterPro" id="IPR050348">
    <property type="entry name" value="Protein-Tyr_Phosphatase"/>
</dbReference>
<proteinExistence type="predicted"/>
<dbReference type="EnsemblMetazoa" id="XM_011411148.2">
    <property type="protein sequence ID" value="XP_011409450.2"/>
    <property type="gene ID" value="LOC105316315"/>
</dbReference>
<dbReference type="InterPro" id="IPR003595">
    <property type="entry name" value="Tyr_Pase_cat"/>
</dbReference>
<keyword evidence="3" id="KW-1185">Reference proteome</keyword>
<dbReference type="CDD" id="cd00047">
    <property type="entry name" value="PTPc"/>
    <property type="match status" value="1"/>
</dbReference>
<dbReference type="PROSITE" id="PS50055">
    <property type="entry name" value="TYR_PHOSPHATASE_PTP"/>
    <property type="match status" value="1"/>
</dbReference>
<accession>A0AAN0ITN1</accession>
<organism evidence="2 3">
    <name type="scientific">Amphimedon queenslandica</name>
    <name type="common">Sponge</name>
    <dbReference type="NCBI Taxonomy" id="400682"/>
    <lineage>
        <taxon>Eukaryota</taxon>
        <taxon>Metazoa</taxon>
        <taxon>Porifera</taxon>
        <taxon>Demospongiae</taxon>
        <taxon>Heteroscleromorpha</taxon>
        <taxon>Haplosclerida</taxon>
        <taxon>Niphatidae</taxon>
        <taxon>Amphimedon</taxon>
    </lineage>
</organism>
<dbReference type="Proteomes" id="UP000007879">
    <property type="component" value="Unassembled WGS sequence"/>
</dbReference>
<dbReference type="InterPro" id="IPR000242">
    <property type="entry name" value="PTP_cat"/>
</dbReference>
<dbReference type="PRINTS" id="PR00700">
    <property type="entry name" value="PRTYPHPHTASE"/>
</dbReference>
<feature type="domain" description="Tyrosine-protein phosphatase" evidence="1">
    <location>
        <begin position="1"/>
        <end position="197"/>
    </location>
</feature>
<dbReference type="PANTHER" id="PTHR19134">
    <property type="entry name" value="RECEPTOR-TYPE TYROSINE-PROTEIN PHOSPHATASE"/>
    <property type="match status" value="1"/>
</dbReference>
<evidence type="ECO:0000313" key="2">
    <source>
        <dbReference type="EnsemblMetazoa" id="XP_011409450.2"/>
    </source>
</evidence>
<dbReference type="InterPro" id="IPR029021">
    <property type="entry name" value="Prot-tyrosine_phosphatase-like"/>
</dbReference>
<dbReference type="AlphaFoldDB" id="A0AAN0ITN1"/>
<dbReference type="KEGG" id="aqu:105316315"/>
<dbReference type="RefSeq" id="XP_011409450.2">
    <property type="nucleotide sequence ID" value="XM_011411148.2"/>
</dbReference>
<protein>
    <recommendedName>
        <fullName evidence="1">Tyrosine-protein phosphatase domain-containing protein</fullName>
    </recommendedName>
</protein>
<reference evidence="3" key="1">
    <citation type="journal article" date="2010" name="Nature">
        <title>The Amphimedon queenslandica genome and the evolution of animal complexity.</title>
        <authorList>
            <person name="Srivastava M."/>
            <person name="Simakov O."/>
            <person name="Chapman J."/>
            <person name="Fahey B."/>
            <person name="Gauthier M.E."/>
            <person name="Mitros T."/>
            <person name="Richards G.S."/>
            <person name="Conaco C."/>
            <person name="Dacre M."/>
            <person name="Hellsten U."/>
            <person name="Larroux C."/>
            <person name="Putnam N.H."/>
            <person name="Stanke M."/>
            <person name="Adamska M."/>
            <person name="Darling A."/>
            <person name="Degnan S.M."/>
            <person name="Oakley T.H."/>
            <person name="Plachetzki D.C."/>
            <person name="Zhai Y."/>
            <person name="Adamski M."/>
            <person name="Calcino A."/>
            <person name="Cummins S.F."/>
            <person name="Goodstein D.M."/>
            <person name="Harris C."/>
            <person name="Jackson D.J."/>
            <person name="Leys S.P."/>
            <person name="Shu S."/>
            <person name="Woodcroft B.J."/>
            <person name="Vervoort M."/>
            <person name="Kosik K.S."/>
            <person name="Manning G."/>
            <person name="Degnan B.M."/>
            <person name="Rokhsar D.S."/>
        </authorList>
    </citation>
    <scope>NUCLEOTIDE SEQUENCE [LARGE SCALE GENOMIC DNA]</scope>
</reference>
<evidence type="ECO:0000259" key="1">
    <source>
        <dbReference type="PROSITE" id="PS50055"/>
    </source>
</evidence>
<dbReference type="SUPFAM" id="SSF52799">
    <property type="entry name" value="(Phosphotyrosine protein) phosphatases II"/>
    <property type="match status" value="1"/>
</dbReference>
<reference evidence="2" key="2">
    <citation type="submission" date="2024-06" db="UniProtKB">
        <authorList>
            <consortium name="EnsemblMetazoa"/>
        </authorList>
    </citation>
    <scope>IDENTIFICATION</scope>
</reference>
<dbReference type="Gene3D" id="3.90.190.10">
    <property type="entry name" value="Protein tyrosine phosphatase superfamily"/>
    <property type="match status" value="1"/>
</dbReference>
<dbReference type="Pfam" id="PF00102">
    <property type="entry name" value="Y_phosphatase"/>
    <property type="match status" value="1"/>
</dbReference>
<name>A0AAN0ITN1_AMPQE</name>
<dbReference type="SMART" id="SM00404">
    <property type="entry name" value="PTPc_motif"/>
    <property type="match status" value="1"/>
</dbReference>
<dbReference type="GO" id="GO:0004725">
    <property type="term" value="F:protein tyrosine phosphatase activity"/>
    <property type="evidence" value="ECO:0007669"/>
    <property type="project" value="InterPro"/>
</dbReference>
<dbReference type="GeneID" id="105316315"/>
<dbReference type="PANTHER" id="PTHR19134:SF449">
    <property type="entry name" value="TYROSINE-PROTEIN PHOSPHATASE 1"/>
    <property type="match status" value="1"/>
</dbReference>
<dbReference type="SMART" id="SM00194">
    <property type="entry name" value="PTPc"/>
    <property type="match status" value="1"/>
</dbReference>
<sequence length="230" mass="25774">MENTIPTFWRMIWETNASVIVVLGDTDDKNNFWPEKEDYQLHPAVILGEWYTDSLYVRTDKVHPNTSGVEGLFEVSMVIHSYDDDVTEQLSLFHYSTWPQNGVPQSPVHVGHLFHHSLAARTRGPLVIVSAHGGGRAGCYGVVSVAYELLNMPDTPQSFDADPNIIDSVFRGLLGQRPGLVANQRQFDFCHRILEECLWGVASKGLGGTEEKGKGTGRLFNIFKKKKRTS</sequence>
<evidence type="ECO:0000313" key="3">
    <source>
        <dbReference type="Proteomes" id="UP000007879"/>
    </source>
</evidence>